<comment type="subcellular location">
    <subcellularLocation>
        <location evidence="1">Cell envelope</location>
    </subcellularLocation>
    <subcellularLocation>
        <location evidence="2">Secreted</location>
    </subcellularLocation>
</comment>
<dbReference type="InterPro" id="IPR008979">
    <property type="entry name" value="Galactose-bd-like_sf"/>
</dbReference>
<protein>
    <submittedName>
        <fullName evidence="6">DNRLRE domain-containing protein</fullName>
    </submittedName>
</protein>
<dbReference type="EMBL" id="WHOA01000195">
    <property type="protein sequence ID" value="NOU74992.1"/>
    <property type="molecule type" value="Genomic_DNA"/>
</dbReference>
<feature type="non-terminal residue" evidence="6">
    <location>
        <position position="1332"/>
    </location>
</feature>
<evidence type="ECO:0000256" key="1">
    <source>
        <dbReference type="ARBA" id="ARBA00004196"/>
    </source>
</evidence>
<dbReference type="InterPro" id="IPR055372">
    <property type="entry name" value="CBM96"/>
</dbReference>
<dbReference type="SUPFAM" id="SSF49785">
    <property type="entry name" value="Galactose-binding domain-like"/>
    <property type="match status" value="2"/>
</dbReference>
<dbReference type="Gene3D" id="1.50.10.100">
    <property type="entry name" value="Chondroitin AC/alginate lyase"/>
    <property type="match status" value="1"/>
</dbReference>
<dbReference type="Pfam" id="PF22637">
    <property type="entry name" value="CBM_4_9_1"/>
    <property type="match status" value="1"/>
</dbReference>
<comment type="caution">
    <text evidence="6">The sequence shown here is derived from an EMBL/GenBank/DDBJ whole genome shotgun (WGS) entry which is preliminary data.</text>
</comment>
<dbReference type="SUPFAM" id="SSF48230">
    <property type="entry name" value="Chondroitin AC/alginate lyase"/>
    <property type="match status" value="1"/>
</dbReference>
<gene>
    <name evidence="6" type="ORF">GC098_27010</name>
</gene>
<dbReference type="Pfam" id="PF02368">
    <property type="entry name" value="Big_2"/>
    <property type="match status" value="1"/>
</dbReference>
<dbReference type="Pfam" id="PF00754">
    <property type="entry name" value="F5_F8_type_C"/>
    <property type="match status" value="1"/>
</dbReference>
<evidence type="ECO:0000256" key="2">
    <source>
        <dbReference type="ARBA" id="ARBA00004613"/>
    </source>
</evidence>
<dbReference type="InterPro" id="IPR008964">
    <property type="entry name" value="Invasin/intimin_cell_adhesion"/>
</dbReference>
<sequence length="1332" mass="146730">MYSYSSQKPFRRLVGRKLMLVLIFSMVIGMMLSMKGNVKASPLDPPNLIFNPSYESVTGGFPNGWGKFVPTGAPEIKVDPTVAHDGSLSLRISAGATARADVNQFVSVTENVYYDLSMWIKTDIASSDLGTTVRLQLFDSKGGNIGNNVNVGSWKGTNDWMKVTYRFRTPPGTVKVLIENFIWNATGTVWFDDVKLEKSGYLTGMLLQEHPRLLATANDFIDIKQRIETDAQVSAWSQSVKAGADNLLTAPVSKYEKPDGLRLLDISRQVVQRMYTLGMAYRLDGNPVYAERAWKELEAVAAFPDWNPPHFLDTAEMTHGFAIGYDWFYDYWNANRKKTILDAIVAKGLNPGLNEYNTSWWPSSDNNWNLVCNAGLTAGALVVSDDPAYRLLAEDILRKGLESVPVALKQFAPDGGWFEGYGYWNYGTQYLALYLAELNSALGTDFGLANQPGISQTGLFPIYLEGPNEQAFNYGEANSGVTPSPQLFWMAQHFNHPELQWFRYKMTGSPQSLLWYRPDSYPGPRAGGLARDRYFANVDVATMRSAWEDKNAVFTGIKGAVVPESHKQMDAGEFVLDALGVRWATLLGPDDYNLPGYFDNRHWNYYRNRAEGSNTLVINPGPGLDQNIHNAAKITAFHSDLDGAYAITDLKPVYGVNVTKAQRGIKLFDQRRQVLIQDEVETTDPSDIWWFMHTMTEVEEISNDGKTAILSQNGKRLWATILSPQGQFTVMDAVPLSSSPEPAGQNPNIGVKKLSIHVPNTTKLQLSVFMVPLREWEQPPTTLPDIVPLTVWSQLADQTSLLSGITLNGQFLPGFAQDMFTYDWLLSPDATAPVVAATAANPAATVNVTKATGIPGTALVEVRNPGASVATRYAVHLNVDSVSVDDSLPVQTVTNSANDGNAPENTLDRNFDTRWSAEGKGQWIQYDLGAETDIRSVSIGWYKANERQETFDIATSKDGQTWETRFSGKSAITMLNMENYDIGDGSARYVRIIGYGNSVSLWNSIAEVQIYDKLIEMTEAPKRLAIVSLTSETSTLDVGDSTTLKVTGVMNDGSVADLAQADVSFYSSDPSIIAVDPNGTVKAVGDGSVKLSVMVTKDRFVKMAILTLTSKDKSKRYPIQDTYVQDGTSSNSNFGSGTELLVKSARYAGTNRISYLQFDVNGIVPNPDKIFLNVYGAVGDADGTEVDMYLHEVAGDNWAEKEITWNNRPVTGAEITKEHFNSVLGWHQIDVTDYVKAQALGDGIASMALKQTGIGYALRLYSKENVDNKPSYLSILKYDVDPPVTTAMITPDQPDGQNGLYVNPVTVTLTATDYGSGVEKTEYSLDGGITWK</sequence>
<dbReference type="PANTHER" id="PTHR38045">
    <property type="entry name" value="CHROMOSOME 1, WHOLE GENOME SHOTGUN SEQUENCE"/>
    <property type="match status" value="1"/>
</dbReference>
<dbReference type="Proteomes" id="UP000616779">
    <property type="component" value="Unassembled WGS sequence"/>
</dbReference>
<name>A0ABX1Y2B8_9BACL</name>
<dbReference type="PANTHER" id="PTHR38045:SF1">
    <property type="entry name" value="HEPARINASE II_III-LIKE PROTEIN"/>
    <property type="match status" value="1"/>
</dbReference>
<dbReference type="RefSeq" id="WP_171646384.1">
    <property type="nucleotide sequence ID" value="NZ_WHOA01000195.1"/>
</dbReference>
<dbReference type="NCBIfam" id="NF033679">
    <property type="entry name" value="DNRLRE_dom"/>
    <property type="match status" value="1"/>
</dbReference>
<dbReference type="SMART" id="SM00635">
    <property type="entry name" value="BID_2"/>
    <property type="match status" value="1"/>
</dbReference>
<feature type="domain" description="F5/8 type C" evidence="5">
    <location>
        <begin position="870"/>
        <end position="1013"/>
    </location>
</feature>
<dbReference type="Gene3D" id="2.60.40.1080">
    <property type="match status" value="1"/>
</dbReference>
<dbReference type="Pfam" id="PF24517">
    <property type="entry name" value="CBM96"/>
    <property type="match status" value="1"/>
</dbReference>
<dbReference type="Pfam" id="PF07940">
    <property type="entry name" value="Hepar_II_III_C"/>
    <property type="match status" value="1"/>
</dbReference>
<dbReference type="Gene3D" id="2.60.120.260">
    <property type="entry name" value="Galactose-binding domain-like"/>
    <property type="match status" value="2"/>
</dbReference>
<accession>A0ABX1Y2B8</accession>
<keyword evidence="7" id="KW-1185">Reference proteome</keyword>
<evidence type="ECO:0000256" key="3">
    <source>
        <dbReference type="ARBA" id="ARBA00022525"/>
    </source>
</evidence>
<dbReference type="InterPro" id="IPR000421">
    <property type="entry name" value="FA58C"/>
</dbReference>
<organism evidence="6 7">
    <name type="scientific">Paenibacillus phytorum</name>
    <dbReference type="NCBI Taxonomy" id="2654977"/>
    <lineage>
        <taxon>Bacteria</taxon>
        <taxon>Bacillati</taxon>
        <taxon>Bacillota</taxon>
        <taxon>Bacilli</taxon>
        <taxon>Bacillales</taxon>
        <taxon>Paenibacillaceae</taxon>
        <taxon>Paenibacillus</taxon>
    </lineage>
</organism>
<dbReference type="InterPro" id="IPR054563">
    <property type="entry name" value="HylB-like_N"/>
</dbReference>
<dbReference type="PROSITE" id="PS50022">
    <property type="entry name" value="FA58C_3"/>
    <property type="match status" value="1"/>
</dbReference>
<proteinExistence type="predicted"/>
<evidence type="ECO:0000259" key="5">
    <source>
        <dbReference type="PROSITE" id="PS50022"/>
    </source>
</evidence>
<dbReference type="InterPro" id="IPR008929">
    <property type="entry name" value="Chondroitin_lyas"/>
</dbReference>
<reference evidence="6 7" key="1">
    <citation type="submission" date="2019-10" db="EMBL/GenBank/DDBJ databases">
        <title>Description of Paenibacillus terrestris sp. nov.</title>
        <authorList>
            <person name="Carlier A."/>
            <person name="Qi S."/>
        </authorList>
    </citation>
    <scope>NUCLEOTIDE SEQUENCE [LARGE SCALE GENOMIC DNA]</scope>
    <source>
        <strain evidence="6 7">LMG 31458</strain>
    </source>
</reference>
<dbReference type="InterPro" id="IPR012480">
    <property type="entry name" value="Hepar_II_III_C"/>
</dbReference>
<dbReference type="Gene3D" id="2.70.98.70">
    <property type="match status" value="1"/>
</dbReference>
<keyword evidence="3" id="KW-0964">Secreted</keyword>
<dbReference type="InterPro" id="IPR003343">
    <property type="entry name" value="Big_2"/>
</dbReference>
<dbReference type="SUPFAM" id="SSF49373">
    <property type="entry name" value="Invasin/intimin cell-adhesion fragments"/>
    <property type="match status" value="1"/>
</dbReference>
<evidence type="ECO:0000313" key="7">
    <source>
        <dbReference type="Proteomes" id="UP000616779"/>
    </source>
</evidence>
<evidence type="ECO:0000256" key="4">
    <source>
        <dbReference type="ARBA" id="ARBA00022729"/>
    </source>
</evidence>
<evidence type="ECO:0000313" key="6">
    <source>
        <dbReference type="EMBL" id="NOU74992.1"/>
    </source>
</evidence>
<keyword evidence="4" id="KW-0732">Signal</keyword>